<evidence type="ECO:0000313" key="2">
    <source>
        <dbReference type="Proteomes" id="UP000032702"/>
    </source>
</evidence>
<organism evidence="1 2">
    <name type="scientific">Stigmatella aurantiaca (strain DW4/3-1)</name>
    <dbReference type="NCBI Taxonomy" id="378806"/>
    <lineage>
        <taxon>Bacteria</taxon>
        <taxon>Pseudomonadati</taxon>
        <taxon>Myxococcota</taxon>
        <taxon>Myxococcia</taxon>
        <taxon>Myxococcales</taxon>
        <taxon>Cystobacterineae</taxon>
        <taxon>Archangiaceae</taxon>
        <taxon>Stigmatella</taxon>
    </lineage>
</organism>
<proteinExistence type="predicted"/>
<dbReference type="Proteomes" id="UP000032702">
    <property type="component" value="Unassembled WGS sequence"/>
</dbReference>
<name>Q095L0_STIAD</name>
<protein>
    <submittedName>
        <fullName evidence="1">Uncharacterized protein</fullName>
    </submittedName>
</protein>
<gene>
    <name evidence="1" type="ORF">STIAU_1693</name>
</gene>
<comment type="caution">
    <text evidence="1">The sequence shown here is derived from an EMBL/GenBank/DDBJ whole genome shotgun (WGS) entry which is preliminary data.</text>
</comment>
<dbReference type="AlphaFoldDB" id="Q095L0"/>
<reference evidence="1 2" key="1">
    <citation type="submission" date="2006-04" db="EMBL/GenBank/DDBJ databases">
        <authorList>
            <person name="Nierman W.C."/>
        </authorList>
    </citation>
    <scope>NUCLEOTIDE SEQUENCE [LARGE SCALE GENOMIC DNA]</scope>
    <source>
        <strain evidence="1 2">DW4/3-1</strain>
    </source>
</reference>
<accession>Q095L0</accession>
<sequence length="34" mass="3626">MISPCAAHAACETQMSIPNMKRSAVAIQLLLVKV</sequence>
<dbReference type="EMBL" id="AAMD01000033">
    <property type="protein sequence ID" value="EAU67427.1"/>
    <property type="molecule type" value="Genomic_DNA"/>
</dbReference>
<evidence type="ECO:0000313" key="1">
    <source>
        <dbReference type="EMBL" id="EAU67427.1"/>
    </source>
</evidence>